<dbReference type="Pfam" id="PF01391">
    <property type="entry name" value="Collagen"/>
    <property type="match status" value="2"/>
</dbReference>
<dbReference type="RefSeq" id="XP_026106731.1">
    <property type="nucleotide sequence ID" value="XM_026250946.1"/>
</dbReference>
<keyword evidence="2" id="KW-1185">Reference proteome</keyword>
<evidence type="ECO:0000313" key="2">
    <source>
        <dbReference type="Proteomes" id="UP000515129"/>
    </source>
</evidence>
<feature type="compositionally biased region" description="Low complexity" evidence="1">
    <location>
        <begin position="316"/>
        <end position="332"/>
    </location>
</feature>
<gene>
    <name evidence="3" type="primary">LOC113078625</name>
</gene>
<feature type="compositionally biased region" description="Polar residues" evidence="1">
    <location>
        <begin position="394"/>
        <end position="407"/>
    </location>
</feature>
<dbReference type="KEGG" id="caua:113078625"/>
<name>A0A6P6NEX8_CARAU</name>
<dbReference type="InterPro" id="IPR050938">
    <property type="entry name" value="Collagen_Structural_Proteins"/>
</dbReference>
<dbReference type="PANTHER" id="PTHR37456:SF5">
    <property type="entry name" value="COLLAGEN TYPE XIII ALPHA 1 CHAIN"/>
    <property type="match status" value="1"/>
</dbReference>
<reference evidence="3" key="1">
    <citation type="submission" date="2025-08" db="UniProtKB">
        <authorList>
            <consortium name="RefSeq"/>
        </authorList>
    </citation>
    <scope>IDENTIFICATION</scope>
    <source>
        <strain evidence="3">Wakin</strain>
        <tissue evidence="3">Muscle</tissue>
    </source>
</reference>
<sequence length="620" mass="66870">MQDSETLLKLLCCVGIMQQMIFVVSDLTGEDLGCPDLKSHCVQESQDVDESVAMVDLEDKNKKVKTDTERNIRPCQHMMSFPLSPVDLSGPDSQTLANGSLERLSKLEMATSRCLSDSTYEIKSELAEASSFDQEKAGGGGTYKKKTLISSFAIQPNDTTQSFIFPKNTSMLEPEPQAVSIRNIDSTAGRSVSQSKESFKMSTDVKLEVKGQTNKEPLQILQSSVIILKNRTELAISVNSNPVEMPRPAKNVHPTDILGTAKDSSRTKSVKDSITAPSGSLRNLTRATMETSTGSASVNKVKSLEKNEEIRATIRPTTPMQTQPMEMTQQKPFHQPGSPSAEREEEREQEKIKDTDEAPQIRQEDLRYRSEQKVTEVSETDDCYSGDTAACSGRPTTVPNTATETHSNQMHRNINREGGLVHTSGFRGLMGHPGPPGLPGPPGEKGDKGYEGVMGRTGQTGYRGPIGPPGMPAIVVWYTSEEEWQAFKKNKFYKKLVSLWPRMKGLPGPLGPYGQPGPPGPPGVPGKQGRKGEQGKLGRIGPVGMPGSPGRPGPEGTAGKDGETGSPGPPGEDGPKGYAGEKGSKGELGEWGDLGEQGPQGTKGRKGEKVKCCSCSPDFH</sequence>
<feature type="compositionally biased region" description="Basic and acidic residues" evidence="1">
    <location>
        <begin position="302"/>
        <end position="312"/>
    </location>
</feature>
<evidence type="ECO:0000313" key="3">
    <source>
        <dbReference type="RefSeq" id="XP_026106731.1"/>
    </source>
</evidence>
<dbReference type="InterPro" id="IPR008160">
    <property type="entry name" value="Collagen"/>
</dbReference>
<dbReference type="Proteomes" id="UP000515129">
    <property type="component" value="Unplaced"/>
</dbReference>
<dbReference type="OrthoDB" id="8939548at2759"/>
<dbReference type="AlphaFoldDB" id="A0A6P6NEX8"/>
<dbReference type="PANTHER" id="PTHR37456">
    <property type="entry name" value="SI:CH211-266K2.1"/>
    <property type="match status" value="1"/>
</dbReference>
<protein>
    <submittedName>
        <fullName evidence="3">Collagen alpha-1(XXVII) chain A-like</fullName>
    </submittedName>
</protein>
<feature type="region of interest" description="Disordered" evidence="1">
    <location>
        <begin position="508"/>
        <end position="620"/>
    </location>
</feature>
<accession>A0A6P6NEX8</accession>
<feature type="region of interest" description="Disordered" evidence="1">
    <location>
        <begin position="245"/>
        <end position="407"/>
    </location>
</feature>
<evidence type="ECO:0000256" key="1">
    <source>
        <dbReference type="SAM" id="MobiDB-lite"/>
    </source>
</evidence>
<proteinExistence type="predicted"/>
<feature type="compositionally biased region" description="Pro residues" evidence="1">
    <location>
        <begin position="515"/>
        <end position="524"/>
    </location>
</feature>
<feature type="compositionally biased region" description="Polar residues" evidence="1">
    <location>
        <begin position="275"/>
        <end position="300"/>
    </location>
</feature>
<feature type="compositionally biased region" description="Basic and acidic residues" evidence="1">
    <location>
        <begin position="341"/>
        <end position="356"/>
    </location>
</feature>
<organism evidence="2 3">
    <name type="scientific">Carassius auratus</name>
    <name type="common">Goldfish</name>
    <dbReference type="NCBI Taxonomy" id="7957"/>
    <lineage>
        <taxon>Eukaryota</taxon>
        <taxon>Metazoa</taxon>
        <taxon>Chordata</taxon>
        <taxon>Craniata</taxon>
        <taxon>Vertebrata</taxon>
        <taxon>Euteleostomi</taxon>
        <taxon>Actinopterygii</taxon>
        <taxon>Neopterygii</taxon>
        <taxon>Teleostei</taxon>
        <taxon>Ostariophysi</taxon>
        <taxon>Cypriniformes</taxon>
        <taxon>Cyprinidae</taxon>
        <taxon>Cyprininae</taxon>
        <taxon>Carassius</taxon>
    </lineage>
</organism>
<feature type="compositionally biased region" description="Basic and acidic residues" evidence="1">
    <location>
        <begin position="362"/>
        <end position="376"/>
    </location>
</feature>
<dbReference type="GeneID" id="113078625"/>